<evidence type="ECO:0000313" key="2">
    <source>
        <dbReference type="EMBL" id="ADN50754.1"/>
    </source>
</evidence>
<organism evidence="2 3">
    <name type="scientific">Vulcanisaeta distributa (strain DSM 14429 / JCM 11212 / NBRC 100878 / IC-017)</name>
    <dbReference type="NCBI Taxonomy" id="572478"/>
    <lineage>
        <taxon>Archaea</taxon>
        <taxon>Thermoproteota</taxon>
        <taxon>Thermoprotei</taxon>
        <taxon>Thermoproteales</taxon>
        <taxon>Thermoproteaceae</taxon>
        <taxon>Vulcanisaeta</taxon>
    </lineage>
</organism>
<feature type="domain" description="TRASH" evidence="1">
    <location>
        <begin position="16"/>
        <end position="53"/>
    </location>
</feature>
<proteinExistence type="predicted"/>
<dbReference type="Pfam" id="PF06467">
    <property type="entry name" value="zf-FCS"/>
    <property type="match status" value="1"/>
</dbReference>
<dbReference type="RefSeq" id="WP_013336479.1">
    <property type="nucleotide sequence ID" value="NC_014537.1"/>
</dbReference>
<evidence type="ECO:0000313" key="3">
    <source>
        <dbReference type="Proteomes" id="UP000006681"/>
    </source>
</evidence>
<protein>
    <submittedName>
        <fullName evidence="2">TRASH domain protein</fullName>
    </submittedName>
</protein>
<dbReference type="GeneID" id="9752300"/>
<dbReference type="InterPro" id="IPR011017">
    <property type="entry name" value="TRASH_dom"/>
</dbReference>
<gene>
    <name evidence="2" type="ordered locus">Vdis_1368</name>
</gene>
<accession>E1QSG1</accession>
<dbReference type="InterPro" id="IPR010507">
    <property type="entry name" value="Znf_MYM"/>
</dbReference>
<dbReference type="EMBL" id="CP002100">
    <property type="protein sequence ID" value="ADN50754.1"/>
    <property type="molecule type" value="Genomic_DNA"/>
</dbReference>
<dbReference type="eggNOG" id="arCOG08078">
    <property type="taxonomic scope" value="Archaea"/>
</dbReference>
<dbReference type="GO" id="GO:0008270">
    <property type="term" value="F:zinc ion binding"/>
    <property type="evidence" value="ECO:0007669"/>
    <property type="project" value="InterPro"/>
</dbReference>
<dbReference type="Proteomes" id="UP000006681">
    <property type="component" value="Chromosome"/>
</dbReference>
<dbReference type="OrthoDB" id="23501at2157"/>
<dbReference type="AlphaFoldDB" id="E1QSG1"/>
<dbReference type="KEGG" id="vdi:Vdis_1368"/>
<keyword evidence="3" id="KW-1185">Reference proteome</keyword>
<dbReference type="SMART" id="SM00746">
    <property type="entry name" value="TRASH"/>
    <property type="match status" value="1"/>
</dbReference>
<dbReference type="HOGENOM" id="CLU_209487_0_0_2"/>
<sequence length="57" mass="6575">MGKLRSSISGGDKLVCENCGVELTPERIYVHEINGIKHYFCCEHCAHEFERKLRTVH</sequence>
<reference evidence="2 3" key="1">
    <citation type="journal article" date="2010" name="Stand. Genomic Sci.">
        <title>Complete genome sequence of Vulcanisaeta distributa type strain (IC-017).</title>
        <authorList>
            <person name="Mavromatis K."/>
            <person name="Sikorski J."/>
            <person name="Pabst E."/>
            <person name="Teshima H."/>
            <person name="Lapidus A."/>
            <person name="Lucas S."/>
            <person name="Nolan M."/>
            <person name="Glavina Del Rio T."/>
            <person name="Cheng J.F."/>
            <person name="Bruce D."/>
            <person name="Goodwin L."/>
            <person name="Pitluck S."/>
            <person name="Liolios K."/>
            <person name="Ivanova N."/>
            <person name="Mikhailova N."/>
            <person name="Pati A."/>
            <person name="Chen A."/>
            <person name="Palaniappan K."/>
            <person name="Land M."/>
            <person name="Hauser L."/>
            <person name="Chang Y.J."/>
            <person name="Jeffries C.D."/>
            <person name="Rohde M."/>
            <person name="Spring S."/>
            <person name="Goker M."/>
            <person name="Wirth R."/>
            <person name="Woyke T."/>
            <person name="Bristow J."/>
            <person name="Eisen J.A."/>
            <person name="Markowitz V."/>
            <person name="Hugenholtz P."/>
            <person name="Klenk H.P."/>
            <person name="Kyrpides N.C."/>
        </authorList>
    </citation>
    <scope>NUCLEOTIDE SEQUENCE [LARGE SCALE GENOMIC DNA]</scope>
    <source>
        <strain evidence="3">DSM 14429 / JCM 11212 / NBRC 100878 / IC-017</strain>
    </source>
</reference>
<evidence type="ECO:0000259" key="1">
    <source>
        <dbReference type="SMART" id="SM00746"/>
    </source>
</evidence>
<dbReference type="STRING" id="572478.Vdis_1368"/>
<reference evidence="3" key="2">
    <citation type="journal article" date="2010" name="Stand. Genomic Sci.">
        <title>Complete genome sequence of Vulcanisaeta distributa type strain (IC-017T).</title>
        <authorList>
            <person name="Mavromatis K."/>
            <person name="Sikorski J."/>
            <person name="Pabst E."/>
            <person name="Teshima H."/>
            <person name="Lapidus A."/>
            <person name="Lucas S."/>
            <person name="Nolan M."/>
            <person name="Glavina Del Rio T."/>
            <person name="Cheng J."/>
            <person name="Bruce D."/>
            <person name="Goodwin L."/>
            <person name="Pitluck S."/>
            <person name="Liolios K."/>
            <person name="Ivanova N."/>
            <person name="Mikhailova N."/>
            <person name="Pati A."/>
            <person name="Chen A."/>
            <person name="Palaniappan K."/>
            <person name="Land M."/>
            <person name="Hauser L."/>
            <person name="Chang Y."/>
            <person name="Jeffries C."/>
            <person name="Rohde M."/>
            <person name="Spring S."/>
            <person name="Goker M."/>
            <person name="Wirth R."/>
            <person name="Woyke T."/>
            <person name="Bristow J."/>
            <person name="Eisen J."/>
            <person name="Markowitz V."/>
            <person name="Hugenholtz P."/>
            <person name="Klenk H."/>
            <person name="Kyrpides N."/>
        </authorList>
    </citation>
    <scope>NUCLEOTIDE SEQUENCE [LARGE SCALE GENOMIC DNA]</scope>
    <source>
        <strain evidence="3">DSM 14429 / JCM 11212 / NBRC 100878 / IC-017</strain>
    </source>
</reference>
<name>E1QSG1_VULDI</name>